<protein>
    <submittedName>
        <fullName evidence="1">Uncharacterized protein</fullName>
    </submittedName>
</protein>
<evidence type="ECO:0000313" key="1">
    <source>
        <dbReference type="EMBL" id="CAB4040397.1"/>
    </source>
</evidence>
<name>A0A6S7K716_PARCT</name>
<accession>A0A6S7K716</accession>
<keyword evidence="2" id="KW-1185">Reference proteome</keyword>
<dbReference type="Proteomes" id="UP001152795">
    <property type="component" value="Unassembled WGS sequence"/>
</dbReference>
<evidence type="ECO:0000313" key="2">
    <source>
        <dbReference type="Proteomes" id="UP001152795"/>
    </source>
</evidence>
<comment type="caution">
    <text evidence="1">The sequence shown here is derived from an EMBL/GenBank/DDBJ whole genome shotgun (WGS) entry which is preliminary data.</text>
</comment>
<proteinExistence type="predicted"/>
<organism evidence="1 2">
    <name type="scientific">Paramuricea clavata</name>
    <name type="common">Red gorgonian</name>
    <name type="synonym">Violescent sea-whip</name>
    <dbReference type="NCBI Taxonomy" id="317549"/>
    <lineage>
        <taxon>Eukaryota</taxon>
        <taxon>Metazoa</taxon>
        <taxon>Cnidaria</taxon>
        <taxon>Anthozoa</taxon>
        <taxon>Octocorallia</taxon>
        <taxon>Malacalcyonacea</taxon>
        <taxon>Plexauridae</taxon>
        <taxon>Paramuricea</taxon>
    </lineage>
</organism>
<dbReference type="AlphaFoldDB" id="A0A6S7K716"/>
<dbReference type="EMBL" id="CACRXK020026734">
    <property type="protein sequence ID" value="CAB4040397.1"/>
    <property type="molecule type" value="Genomic_DNA"/>
</dbReference>
<reference evidence="1" key="1">
    <citation type="submission" date="2020-04" db="EMBL/GenBank/DDBJ databases">
        <authorList>
            <person name="Alioto T."/>
            <person name="Alioto T."/>
            <person name="Gomez Garrido J."/>
        </authorList>
    </citation>
    <scope>NUCLEOTIDE SEQUENCE</scope>
    <source>
        <strain evidence="1">A484AB</strain>
    </source>
</reference>
<sequence length="183" mass="20812">MSDFSDELSEPPSTFHIDLFLKKIVDDPSHDSYRQSLQSAASYAQVNLDLFRLLSGILWCWVSALFEDHLSKNCDDLHITNREFTWATGKLHQLFLTHEYRSNVVSAFGVTNGSEIDDGQRSLSASVLLCLYQLFLRKLVKLTCERGEAESVSSVEFDVYDMSAEGQRKVQYIGWMGNKEMPG</sequence>
<gene>
    <name evidence="1" type="ORF">PACLA_8A059194</name>
</gene>